<evidence type="ECO:0000313" key="2">
    <source>
        <dbReference type="Proteomes" id="UP000556843"/>
    </source>
</evidence>
<reference evidence="1" key="1">
    <citation type="submission" date="2020-03" db="EMBL/GenBank/DDBJ databases">
        <title>Complete genome sequence of sixteen Streptomyces strains facilitates identification of candidate genes involved in plant growth-promotion in grain legumes and cereals.</title>
        <authorList>
            <person name="Gopalakrishnan S."/>
            <person name="Thakur V."/>
            <person name="Saxena R."/>
            <person name="Vadlamudi S."/>
            <person name="Purohit S."/>
            <person name="Kumar V."/>
            <person name="Rathore A."/>
            <person name="Chitikineni A."/>
            <person name="Varshney R.K."/>
        </authorList>
    </citation>
    <scope>NUCLEOTIDE SEQUENCE</scope>
    <source>
        <strain evidence="1">CAI-93</strain>
    </source>
</reference>
<dbReference type="Proteomes" id="UP000556843">
    <property type="component" value="Unassembled WGS sequence"/>
</dbReference>
<organism evidence="1 2">
    <name type="scientific">Streptomyces fungicidicus</name>
    <dbReference type="NCBI Taxonomy" id="68203"/>
    <lineage>
        <taxon>Bacteria</taxon>
        <taxon>Bacillati</taxon>
        <taxon>Actinomycetota</taxon>
        <taxon>Actinomycetes</taxon>
        <taxon>Kitasatosporales</taxon>
        <taxon>Streptomycetaceae</taxon>
        <taxon>Streptomyces</taxon>
    </lineage>
</organism>
<protein>
    <submittedName>
        <fullName evidence="1">Uncharacterized protein</fullName>
    </submittedName>
</protein>
<dbReference type="EMBL" id="JAANNW010000040">
    <property type="protein sequence ID" value="NUV78099.1"/>
    <property type="molecule type" value="Genomic_DNA"/>
</dbReference>
<name>A0ACC7Y7U4_9ACTN</name>
<gene>
    <name evidence="1" type="ORF">G6W56_29230</name>
</gene>
<sequence length="64" mass="7365">MSFIVYRDFAVVADEDERCAAMVNVPFNPRTGARQWPPDGAKRVVGQRVDWPVAADEKFRRWLA</sequence>
<evidence type="ECO:0000313" key="1">
    <source>
        <dbReference type="EMBL" id="NUV78099.1"/>
    </source>
</evidence>
<keyword evidence="2" id="KW-1185">Reference proteome</keyword>
<proteinExistence type="predicted"/>
<accession>A0ACC7Y7U4</accession>
<comment type="caution">
    <text evidence="1">The sequence shown here is derived from an EMBL/GenBank/DDBJ whole genome shotgun (WGS) entry which is preliminary data.</text>
</comment>